<proteinExistence type="predicted"/>
<dbReference type="Proteomes" id="UP000250235">
    <property type="component" value="Unassembled WGS sequence"/>
</dbReference>
<feature type="compositionally biased region" description="Acidic residues" evidence="1">
    <location>
        <begin position="257"/>
        <end position="270"/>
    </location>
</feature>
<evidence type="ECO:0000313" key="3">
    <source>
        <dbReference type="Proteomes" id="UP000250235"/>
    </source>
</evidence>
<reference evidence="2 3" key="1">
    <citation type="journal article" date="2015" name="Proc. Natl. Acad. Sci. U.S.A.">
        <title>The resurrection genome of Boea hygrometrica: A blueprint for survival of dehydration.</title>
        <authorList>
            <person name="Xiao L."/>
            <person name="Yang G."/>
            <person name="Zhang L."/>
            <person name="Yang X."/>
            <person name="Zhao S."/>
            <person name="Ji Z."/>
            <person name="Zhou Q."/>
            <person name="Hu M."/>
            <person name="Wang Y."/>
            <person name="Chen M."/>
            <person name="Xu Y."/>
            <person name="Jin H."/>
            <person name="Xiao X."/>
            <person name="Hu G."/>
            <person name="Bao F."/>
            <person name="Hu Y."/>
            <person name="Wan P."/>
            <person name="Li L."/>
            <person name="Deng X."/>
            <person name="Kuang T."/>
            <person name="Xiang C."/>
            <person name="Zhu J.K."/>
            <person name="Oliver M.J."/>
            <person name="He Y."/>
        </authorList>
    </citation>
    <scope>NUCLEOTIDE SEQUENCE [LARGE SCALE GENOMIC DNA]</scope>
    <source>
        <strain evidence="3">cv. XS01</strain>
    </source>
</reference>
<sequence length="270" mass="31013">MFGQLRFCSVNPDPARSTQIRDSQLIFWTISSQLRFLDKSAANSDLYSQQSTQICTVSSQHSSGLIPRRKFELATENHIWRRKFTFGDAESDLAMQIQIWRRRITFSDANSDLDMAPYAPRTRAVAALRMKQIALDNQSRTIRRLRVQLATERRGLATIKKDHESTQVALEASHKTISGLIEIGLCMSKKIERMKARKQHIRESHLECHQKMQARIQAAEDTIQEQHLIIEALVEEKASLLQIIQGLQEENGAPAPFDDEWEDEAEEEPE</sequence>
<evidence type="ECO:0000313" key="2">
    <source>
        <dbReference type="EMBL" id="KZV42901.1"/>
    </source>
</evidence>
<organism evidence="2 3">
    <name type="scientific">Dorcoceras hygrometricum</name>
    <dbReference type="NCBI Taxonomy" id="472368"/>
    <lineage>
        <taxon>Eukaryota</taxon>
        <taxon>Viridiplantae</taxon>
        <taxon>Streptophyta</taxon>
        <taxon>Embryophyta</taxon>
        <taxon>Tracheophyta</taxon>
        <taxon>Spermatophyta</taxon>
        <taxon>Magnoliopsida</taxon>
        <taxon>eudicotyledons</taxon>
        <taxon>Gunneridae</taxon>
        <taxon>Pentapetalae</taxon>
        <taxon>asterids</taxon>
        <taxon>lamiids</taxon>
        <taxon>Lamiales</taxon>
        <taxon>Gesneriaceae</taxon>
        <taxon>Didymocarpoideae</taxon>
        <taxon>Trichosporeae</taxon>
        <taxon>Loxocarpinae</taxon>
        <taxon>Dorcoceras</taxon>
    </lineage>
</organism>
<feature type="region of interest" description="Disordered" evidence="1">
    <location>
        <begin position="249"/>
        <end position="270"/>
    </location>
</feature>
<dbReference type="AlphaFoldDB" id="A0A2Z7CA73"/>
<protein>
    <submittedName>
        <fullName evidence="2">LRR and NB-ARC domains-containing disease resistance protein</fullName>
    </submittedName>
</protein>
<name>A0A2Z7CA73_9LAMI</name>
<accession>A0A2Z7CA73</accession>
<evidence type="ECO:0000256" key="1">
    <source>
        <dbReference type="SAM" id="MobiDB-lite"/>
    </source>
</evidence>
<dbReference type="EMBL" id="KQ998738">
    <property type="protein sequence ID" value="KZV42901.1"/>
    <property type="molecule type" value="Genomic_DNA"/>
</dbReference>
<keyword evidence="3" id="KW-1185">Reference proteome</keyword>
<gene>
    <name evidence="2" type="ORF">F511_14809</name>
</gene>